<reference evidence="1 2" key="1">
    <citation type="submission" date="2018-06" db="EMBL/GenBank/DDBJ databases">
        <title>Comparative genomics reveals the genomic features of Rhizophagus irregularis, R. cerebriforme, R. diaphanum and Gigaspora rosea, and their symbiotic lifestyle signature.</title>
        <authorList>
            <person name="Morin E."/>
            <person name="San Clemente H."/>
            <person name="Chen E.C.H."/>
            <person name="De La Providencia I."/>
            <person name="Hainaut M."/>
            <person name="Kuo A."/>
            <person name="Kohler A."/>
            <person name="Murat C."/>
            <person name="Tang N."/>
            <person name="Roy S."/>
            <person name="Loubradou J."/>
            <person name="Henrissat B."/>
            <person name="Grigoriev I.V."/>
            <person name="Corradi N."/>
            <person name="Roux C."/>
            <person name="Martin F.M."/>
        </authorList>
    </citation>
    <scope>NUCLEOTIDE SEQUENCE [LARGE SCALE GENOMIC DNA]</scope>
    <source>
        <strain evidence="1 2">DAOM 194757</strain>
    </source>
</reference>
<dbReference type="PANTHER" id="PTHR22605">
    <property type="entry name" value="RZ-TYPE DOMAIN-CONTAINING PROTEIN"/>
    <property type="match status" value="1"/>
</dbReference>
<dbReference type="InterPro" id="IPR031248">
    <property type="entry name" value="RNF213"/>
</dbReference>
<proteinExistence type="predicted"/>
<dbReference type="OrthoDB" id="2423195at2759"/>
<evidence type="ECO:0000313" key="1">
    <source>
        <dbReference type="EMBL" id="RIB10661.1"/>
    </source>
</evidence>
<protein>
    <submittedName>
        <fullName evidence="1">Uncharacterized protein</fullName>
    </submittedName>
</protein>
<sequence length="228" mass="26462">MALSRNFGGTDQMDDLCQRYFNEVINAFYGHPINKPIKYSVENLIKANLEDKNAHHLITMDKELTDTDSKFDMDMDLEPVVIYGSQFPNDLMAIINIMCVEAGRLLILIDLDTIYESNYITVGKEGNQTYYTRVMLGAYSNPMVYVHKNFQCILVLDEKDVDISDPPLINRFEKQKLSINDIMDDNMKRLVEELEKWSNQIGVITESEFNEKDIFVGIRSLQYEIEFL</sequence>
<dbReference type="GO" id="GO:0004842">
    <property type="term" value="F:ubiquitin-protein transferase activity"/>
    <property type="evidence" value="ECO:0007669"/>
    <property type="project" value="InterPro"/>
</dbReference>
<dbReference type="PANTHER" id="PTHR22605:SF1">
    <property type="entry name" value="RZ-TYPE DOMAIN-CONTAINING PROTEIN"/>
    <property type="match status" value="1"/>
</dbReference>
<dbReference type="AlphaFoldDB" id="A0A397UMF5"/>
<organism evidence="1 2">
    <name type="scientific">Gigaspora rosea</name>
    <dbReference type="NCBI Taxonomy" id="44941"/>
    <lineage>
        <taxon>Eukaryota</taxon>
        <taxon>Fungi</taxon>
        <taxon>Fungi incertae sedis</taxon>
        <taxon>Mucoromycota</taxon>
        <taxon>Glomeromycotina</taxon>
        <taxon>Glomeromycetes</taxon>
        <taxon>Diversisporales</taxon>
        <taxon>Gigasporaceae</taxon>
        <taxon>Gigaspora</taxon>
    </lineage>
</organism>
<keyword evidence="2" id="KW-1185">Reference proteome</keyword>
<name>A0A397UMF5_9GLOM</name>
<dbReference type="STRING" id="44941.A0A397UMF5"/>
<comment type="caution">
    <text evidence="1">The sequence shown here is derived from an EMBL/GenBank/DDBJ whole genome shotgun (WGS) entry which is preliminary data.</text>
</comment>
<dbReference type="EMBL" id="QKWP01001223">
    <property type="protein sequence ID" value="RIB10661.1"/>
    <property type="molecule type" value="Genomic_DNA"/>
</dbReference>
<accession>A0A397UMF5</accession>
<evidence type="ECO:0000313" key="2">
    <source>
        <dbReference type="Proteomes" id="UP000266673"/>
    </source>
</evidence>
<dbReference type="GO" id="GO:0016887">
    <property type="term" value="F:ATP hydrolysis activity"/>
    <property type="evidence" value="ECO:0007669"/>
    <property type="project" value="InterPro"/>
</dbReference>
<gene>
    <name evidence="1" type="ORF">C2G38_2205503</name>
</gene>
<dbReference type="Proteomes" id="UP000266673">
    <property type="component" value="Unassembled WGS sequence"/>
</dbReference>